<name>A0A8J7M8K5_9RHOB</name>
<dbReference type="EMBL" id="JAEHHL010000007">
    <property type="protein sequence ID" value="MBK0399922.1"/>
    <property type="molecule type" value="Genomic_DNA"/>
</dbReference>
<reference evidence="1" key="1">
    <citation type="submission" date="2020-12" db="EMBL/GenBank/DDBJ databases">
        <title>Bacterial taxonomy.</title>
        <authorList>
            <person name="Pan X."/>
        </authorList>
    </citation>
    <scope>NUCLEOTIDE SEQUENCE</scope>
    <source>
        <strain evidence="1">M0105</strain>
    </source>
</reference>
<sequence length="192" mass="19944">MDTSYSLGIAIVVAAAAVIATGYDRVTFDAPTSERAAAQSAAPASAPAPMVLSAAAVRIDPPPNALLCQEQSAELRVASGAPVKDFLEEFFLVSDPRETCRTEGMAQQAGYDPDGGRCYTLRTPGTGEPDLPLVCAEEFSQGPDGIRVGQMRCSGWNREIATGLDGDFSLTLASKNATAPAARISSGSCRSL</sequence>
<protein>
    <submittedName>
        <fullName evidence="1">Uncharacterized protein</fullName>
    </submittedName>
</protein>
<evidence type="ECO:0000313" key="1">
    <source>
        <dbReference type="EMBL" id="MBK0399922.1"/>
    </source>
</evidence>
<gene>
    <name evidence="1" type="ORF">H0I76_12040</name>
</gene>
<comment type="caution">
    <text evidence="1">The sequence shown here is derived from an EMBL/GenBank/DDBJ whole genome shotgun (WGS) entry which is preliminary data.</text>
</comment>
<dbReference type="Proteomes" id="UP000655420">
    <property type="component" value="Unassembled WGS sequence"/>
</dbReference>
<organism evidence="1 2">
    <name type="scientific">Thermohalobaculum xanthum</name>
    <dbReference type="NCBI Taxonomy" id="2753746"/>
    <lineage>
        <taxon>Bacteria</taxon>
        <taxon>Pseudomonadati</taxon>
        <taxon>Pseudomonadota</taxon>
        <taxon>Alphaproteobacteria</taxon>
        <taxon>Rhodobacterales</taxon>
        <taxon>Paracoccaceae</taxon>
        <taxon>Thermohalobaculum</taxon>
    </lineage>
</organism>
<keyword evidence="2" id="KW-1185">Reference proteome</keyword>
<accession>A0A8J7M8K5</accession>
<proteinExistence type="predicted"/>
<evidence type="ECO:0000313" key="2">
    <source>
        <dbReference type="Proteomes" id="UP000655420"/>
    </source>
</evidence>
<dbReference type="RefSeq" id="WP_200610135.1">
    <property type="nucleotide sequence ID" value="NZ_JAEHHL010000007.1"/>
</dbReference>
<dbReference type="AlphaFoldDB" id="A0A8J7M8K5"/>